<dbReference type="Gene3D" id="3.30.40.10">
    <property type="entry name" value="Zinc/RING finger domain, C3HC4 (zinc finger)"/>
    <property type="match status" value="1"/>
</dbReference>
<dbReference type="AlphaFoldDB" id="A0A8H7Q948"/>
<proteinExistence type="predicted"/>
<dbReference type="SUPFAM" id="SSF57903">
    <property type="entry name" value="FYVE/PHD zinc finger"/>
    <property type="match status" value="1"/>
</dbReference>
<organism evidence="2 3">
    <name type="scientific">Umbelopsis vinacea</name>
    <dbReference type="NCBI Taxonomy" id="44442"/>
    <lineage>
        <taxon>Eukaryota</taxon>
        <taxon>Fungi</taxon>
        <taxon>Fungi incertae sedis</taxon>
        <taxon>Mucoromycota</taxon>
        <taxon>Mucoromycotina</taxon>
        <taxon>Umbelopsidomycetes</taxon>
        <taxon>Umbelopsidales</taxon>
        <taxon>Umbelopsidaceae</taxon>
        <taxon>Umbelopsis</taxon>
    </lineage>
</organism>
<feature type="region of interest" description="Disordered" evidence="1">
    <location>
        <begin position="388"/>
        <end position="418"/>
    </location>
</feature>
<dbReference type="Proteomes" id="UP000612746">
    <property type="component" value="Unassembled WGS sequence"/>
</dbReference>
<name>A0A8H7Q948_9FUNG</name>
<dbReference type="InterPro" id="IPR013083">
    <property type="entry name" value="Znf_RING/FYVE/PHD"/>
</dbReference>
<gene>
    <name evidence="2" type="ORF">INT44_005294</name>
</gene>
<dbReference type="InterPro" id="IPR036570">
    <property type="entry name" value="HORMA_dom_sf"/>
</dbReference>
<keyword evidence="3" id="KW-1185">Reference proteome</keyword>
<evidence type="ECO:0000313" key="2">
    <source>
        <dbReference type="EMBL" id="KAG2187605.1"/>
    </source>
</evidence>
<dbReference type="InterPro" id="IPR011011">
    <property type="entry name" value="Znf_FYVE_PHD"/>
</dbReference>
<dbReference type="OrthoDB" id="1928087at2759"/>
<reference evidence="2" key="1">
    <citation type="submission" date="2020-12" db="EMBL/GenBank/DDBJ databases">
        <title>Metabolic potential, ecology and presence of endohyphal bacteria is reflected in genomic diversity of Mucoromycotina.</title>
        <authorList>
            <person name="Muszewska A."/>
            <person name="Okrasinska A."/>
            <person name="Steczkiewicz K."/>
            <person name="Drgas O."/>
            <person name="Orlowska M."/>
            <person name="Perlinska-Lenart U."/>
            <person name="Aleksandrzak-Piekarczyk T."/>
            <person name="Szatraj K."/>
            <person name="Zielenkiewicz U."/>
            <person name="Pilsyk S."/>
            <person name="Malc E."/>
            <person name="Mieczkowski P."/>
            <person name="Kruszewska J.S."/>
            <person name="Biernat P."/>
            <person name="Pawlowska J."/>
        </authorList>
    </citation>
    <scope>NUCLEOTIDE SEQUENCE</scope>
    <source>
        <strain evidence="2">WA0000051536</strain>
    </source>
</reference>
<feature type="compositionally biased region" description="Basic and acidic residues" evidence="1">
    <location>
        <begin position="391"/>
        <end position="407"/>
    </location>
</feature>
<evidence type="ECO:0000313" key="3">
    <source>
        <dbReference type="Proteomes" id="UP000612746"/>
    </source>
</evidence>
<comment type="caution">
    <text evidence="2">The sequence shown here is derived from an EMBL/GenBank/DDBJ whole genome shotgun (WGS) entry which is preliminary data.</text>
</comment>
<evidence type="ECO:0000256" key="1">
    <source>
        <dbReference type="SAM" id="MobiDB-lite"/>
    </source>
</evidence>
<dbReference type="Gene3D" id="3.30.900.10">
    <property type="entry name" value="HORMA domain"/>
    <property type="match status" value="1"/>
</dbReference>
<sequence>MQDAESEQLEFSIKYQNQDGDPGQLAKAVAYLNSHLQKFETQDNNMFISLKIVYSDETPIDYKPPGFMNIETISSTEAHRFPIYQLRTSDNHLVTLSRIKLNHESPATRPKIMNVDKIIKYNAMDAISECSSIDKKGISSTDVISKITEILCQGYDIPIDVMKIVCPTLFFPNPERASRSNDSTYAIKSMAKNEANDQLFGNVLNVPIKIEETNDYELRGNTKCMCNAMSTDSEQLIQCCKCFDWDHAICYGYWRKSTMMLQTTHICFACKKKGGDIFPVIDHNHFSELCIYRRGLHILWTKGWFKSIAKISYMMGVDVIQARSVQNKLKRTEFLFVDKSRNPHCVRTDKLETLLSKLINPKLLLGSLDLEVERRNLESDVRVIPVGTEPQSHEPAFEGNQDLEKRTPSAHTPLEYHHSDKNSSIRVLKVALSEITLALL</sequence>
<accession>A0A8H7Q948</accession>
<evidence type="ECO:0008006" key="4">
    <source>
        <dbReference type="Google" id="ProtNLM"/>
    </source>
</evidence>
<protein>
    <recommendedName>
        <fullName evidence="4">HORMA domain-containing protein</fullName>
    </recommendedName>
</protein>
<dbReference type="EMBL" id="JAEPRA010000003">
    <property type="protein sequence ID" value="KAG2187605.1"/>
    <property type="molecule type" value="Genomic_DNA"/>
</dbReference>